<dbReference type="PROSITE" id="PS51186">
    <property type="entry name" value="GNAT"/>
    <property type="match status" value="1"/>
</dbReference>
<dbReference type="Pfam" id="PF13302">
    <property type="entry name" value="Acetyltransf_3"/>
    <property type="match status" value="1"/>
</dbReference>
<proteinExistence type="predicted"/>
<dbReference type="Gene3D" id="3.40.630.30">
    <property type="match status" value="1"/>
</dbReference>
<reference evidence="2 3" key="1">
    <citation type="journal article" date="2017" name="Int. J. Syst. Evol. Microbiol.">
        <title>Rouxiella badensis sp. nov. and Rouxiella silvae sp. nov. isolated from peat bog soil in Germany and emendation of the genus description.</title>
        <authorList>
            <person name="Le Fleche-Mateos A."/>
            <person name="Kugler J.H."/>
            <person name="Hansen S.H."/>
            <person name="Syldatk C."/>
            <person name="Hausmann R."/>
            <person name="Lomprez F."/>
            <person name="Vandenbogaert M."/>
            <person name="Manuguerra J.C."/>
            <person name="Grimont P.A."/>
        </authorList>
    </citation>
    <scope>NUCLEOTIDE SEQUENCE [LARGE SCALE GENOMIC DNA]</scope>
    <source>
        <strain evidence="2 3">DSM 100043</strain>
    </source>
</reference>
<protein>
    <submittedName>
        <fullName evidence="2">GNAT family N-acetyltransferase</fullName>
    </submittedName>
</protein>
<dbReference type="GeneID" id="93567821"/>
<name>A0A1X0WJY1_9GAMM</name>
<dbReference type="STRING" id="1646377.BS640_03060"/>
<dbReference type="InterPro" id="IPR016181">
    <property type="entry name" value="Acyl_CoA_acyltransferase"/>
</dbReference>
<keyword evidence="2" id="KW-0808">Transferase</keyword>
<dbReference type="PANTHER" id="PTHR43792:SF16">
    <property type="entry name" value="N-ACETYLTRANSFERASE DOMAIN-CONTAINING PROTEIN"/>
    <property type="match status" value="1"/>
</dbReference>
<dbReference type="EMBL" id="MRWE01000003">
    <property type="protein sequence ID" value="ORJ27084.1"/>
    <property type="molecule type" value="Genomic_DNA"/>
</dbReference>
<dbReference type="SUPFAM" id="SSF55729">
    <property type="entry name" value="Acyl-CoA N-acyltransferases (Nat)"/>
    <property type="match status" value="1"/>
</dbReference>
<dbReference type="InterPro" id="IPR051531">
    <property type="entry name" value="N-acetyltransferase"/>
</dbReference>
<evidence type="ECO:0000313" key="2">
    <source>
        <dbReference type="EMBL" id="ORJ27084.1"/>
    </source>
</evidence>
<keyword evidence="3" id="KW-1185">Reference proteome</keyword>
<evidence type="ECO:0000313" key="3">
    <source>
        <dbReference type="Proteomes" id="UP000192536"/>
    </source>
</evidence>
<accession>A0A1X0WJY1</accession>
<gene>
    <name evidence="2" type="ORF">BS640_03060</name>
</gene>
<evidence type="ECO:0000259" key="1">
    <source>
        <dbReference type="PROSITE" id="PS51186"/>
    </source>
</evidence>
<dbReference type="Proteomes" id="UP000192536">
    <property type="component" value="Unassembled WGS sequence"/>
</dbReference>
<organism evidence="2 3">
    <name type="scientific">Rouxiella badensis</name>
    <dbReference type="NCBI Taxonomy" id="1646377"/>
    <lineage>
        <taxon>Bacteria</taxon>
        <taxon>Pseudomonadati</taxon>
        <taxon>Pseudomonadota</taxon>
        <taxon>Gammaproteobacteria</taxon>
        <taxon>Enterobacterales</taxon>
        <taxon>Yersiniaceae</taxon>
        <taxon>Rouxiella</taxon>
    </lineage>
</organism>
<dbReference type="GO" id="GO:0016747">
    <property type="term" value="F:acyltransferase activity, transferring groups other than amino-acyl groups"/>
    <property type="evidence" value="ECO:0007669"/>
    <property type="project" value="InterPro"/>
</dbReference>
<dbReference type="PANTHER" id="PTHR43792">
    <property type="entry name" value="GNAT FAMILY, PUTATIVE (AFU_ORTHOLOGUE AFUA_3G00765)-RELATED-RELATED"/>
    <property type="match status" value="1"/>
</dbReference>
<dbReference type="InterPro" id="IPR000182">
    <property type="entry name" value="GNAT_dom"/>
</dbReference>
<sequence>MLNAAPQIETPRLILRGHTVDDFNVIAALWADPEMVRFIGGTPSTREASWTRLLRYVGHWQLLGFGYWVVKEKESGRFIGEIGLADFQRNMQPSLENKAEMGWVLSPEFHGKGYASEAAKAVLDWAAAHLERPVCCIIAPENTPSIRLAEKHGFIHQIDTTYQDSPVRLYSRPGTEK</sequence>
<comment type="caution">
    <text evidence="2">The sequence shown here is derived from an EMBL/GenBank/DDBJ whole genome shotgun (WGS) entry which is preliminary data.</text>
</comment>
<dbReference type="AlphaFoldDB" id="A0A1X0WJY1"/>
<dbReference type="RefSeq" id="WP_017490765.1">
    <property type="nucleotide sequence ID" value="NZ_CAUQAZ010000004.1"/>
</dbReference>
<feature type="domain" description="N-acetyltransferase" evidence="1">
    <location>
        <begin position="13"/>
        <end position="175"/>
    </location>
</feature>